<keyword evidence="2" id="KW-0732">Signal</keyword>
<feature type="chain" id="PRO_5042131051" evidence="2">
    <location>
        <begin position="20"/>
        <end position="188"/>
    </location>
</feature>
<name>A0AAD9J5Q7_9ANNE</name>
<dbReference type="EMBL" id="JAODUP010000628">
    <property type="protein sequence ID" value="KAK2146150.1"/>
    <property type="molecule type" value="Genomic_DNA"/>
</dbReference>
<accession>A0AAD9J5Q7</accession>
<comment type="caution">
    <text evidence="3">The sequence shown here is derived from an EMBL/GenBank/DDBJ whole genome shotgun (WGS) entry which is preliminary data.</text>
</comment>
<feature type="signal peptide" evidence="2">
    <location>
        <begin position="1"/>
        <end position="19"/>
    </location>
</feature>
<dbReference type="Proteomes" id="UP001208570">
    <property type="component" value="Unassembled WGS sequence"/>
</dbReference>
<reference evidence="3" key="1">
    <citation type="journal article" date="2023" name="Mol. Biol. Evol.">
        <title>Third-Generation Sequencing Reveals the Adaptive Role of the Epigenome in Three Deep-Sea Polychaetes.</title>
        <authorList>
            <person name="Perez M."/>
            <person name="Aroh O."/>
            <person name="Sun Y."/>
            <person name="Lan Y."/>
            <person name="Juniper S.K."/>
            <person name="Young C.R."/>
            <person name="Angers B."/>
            <person name="Qian P.Y."/>
        </authorList>
    </citation>
    <scope>NUCLEOTIDE SEQUENCE</scope>
    <source>
        <strain evidence="3">P08H-3</strain>
    </source>
</reference>
<evidence type="ECO:0000256" key="1">
    <source>
        <dbReference type="SAM" id="MobiDB-lite"/>
    </source>
</evidence>
<protein>
    <submittedName>
        <fullName evidence="3">Uncharacterized protein</fullName>
    </submittedName>
</protein>
<sequence>MLVIIRLIVVIVLIYEVAAVTDYMIYQLCYQENAYCTKKNLTCPEGFVISVEWSRIAFSEYWVDDGTRSNCTPTSGTCYEEVDEPTINCSNSNSCQLDSCGKNIHTNINCLGNEATNVLQINYTCIEGTTPAPTSSSTTSAAATSTTTSTTTLSRISPSTQSPTSSTPSTVTSRTTPTAHSAATTTSE</sequence>
<evidence type="ECO:0000256" key="2">
    <source>
        <dbReference type="SAM" id="SignalP"/>
    </source>
</evidence>
<organism evidence="3 4">
    <name type="scientific">Paralvinella palmiformis</name>
    <dbReference type="NCBI Taxonomy" id="53620"/>
    <lineage>
        <taxon>Eukaryota</taxon>
        <taxon>Metazoa</taxon>
        <taxon>Spiralia</taxon>
        <taxon>Lophotrochozoa</taxon>
        <taxon>Annelida</taxon>
        <taxon>Polychaeta</taxon>
        <taxon>Sedentaria</taxon>
        <taxon>Canalipalpata</taxon>
        <taxon>Terebellida</taxon>
        <taxon>Terebelliformia</taxon>
        <taxon>Alvinellidae</taxon>
        <taxon>Paralvinella</taxon>
    </lineage>
</organism>
<evidence type="ECO:0000313" key="4">
    <source>
        <dbReference type="Proteomes" id="UP001208570"/>
    </source>
</evidence>
<dbReference type="AlphaFoldDB" id="A0AAD9J5Q7"/>
<proteinExistence type="predicted"/>
<feature type="non-terminal residue" evidence="3">
    <location>
        <position position="1"/>
    </location>
</feature>
<gene>
    <name evidence="3" type="ORF">LSH36_628g00014</name>
</gene>
<evidence type="ECO:0000313" key="3">
    <source>
        <dbReference type="EMBL" id="KAK2146150.1"/>
    </source>
</evidence>
<keyword evidence="4" id="KW-1185">Reference proteome</keyword>
<feature type="region of interest" description="Disordered" evidence="1">
    <location>
        <begin position="131"/>
        <end position="188"/>
    </location>
</feature>